<keyword evidence="2" id="KW-1185">Reference proteome</keyword>
<evidence type="ECO:0000313" key="1">
    <source>
        <dbReference type="EMBL" id="GFY23644.1"/>
    </source>
</evidence>
<accession>A0A8X7BA81</accession>
<proteinExistence type="predicted"/>
<sequence>MALSDSLPQINLGVQGGTQGVHTKLLWCSKREGVYTGPVVVPSLTTACLVANRWRELARQGSDAIWQRSLERRVTGLPCIVIDKL</sequence>
<name>A0A8X7BA81_TRICX</name>
<organism evidence="1 2">
    <name type="scientific">Trichonephila clavipes</name>
    <name type="common">Golden silk orbweaver</name>
    <name type="synonym">Nephila clavipes</name>
    <dbReference type="NCBI Taxonomy" id="2585209"/>
    <lineage>
        <taxon>Eukaryota</taxon>
        <taxon>Metazoa</taxon>
        <taxon>Ecdysozoa</taxon>
        <taxon>Arthropoda</taxon>
        <taxon>Chelicerata</taxon>
        <taxon>Arachnida</taxon>
        <taxon>Araneae</taxon>
        <taxon>Araneomorphae</taxon>
        <taxon>Entelegynae</taxon>
        <taxon>Araneoidea</taxon>
        <taxon>Nephilidae</taxon>
        <taxon>Trichonephila</taxon>
    </lineage>
</organism>
<comment type="caution">
    <text evidence="1">The sequence shown here is derived from an EMBL/GenBank/DDBJ whole genome shotgun (WGS) entry which is preliminary data.</text>
</comment>
<dbReference type="Proteomes" id="UP000887159">
    <property type="component" value="Unassembled WGS sequence"/>
</dbReference>
<dbReference type="EMBL" id="BMAU01021364">
    <property type="protein sequence ID" value="GFY23644.1"/>
    <property type="molecule type" value="Genomic_DNA"/>
</dbReference>
<dbReference type="AlphaFoldDB" id="A0A8X7BA81"/>
<reference evidence="1" key="1">
    <citation type="submission" date="2020-08" db="EMBL/GenBank/DDBJ databases">
        <title>Multicomponent nature underlies the extraordinary mechanical properties of spider dragline silk.</title>
        <authorList>
            <person name="Kono N."/>
            <person name="Nakamura H."/>
            <person name="Mori M."/>
            <person name="Yoshida Y."/>
            <person name="Ohtoshi R."/>
            <person name="Malay A.D."/>
            <person name="Moran D.A.P."/>
            <person name="Tomita M."/>
            <person name="Numata K."/>
            <person name="Arakawa K."/>
        </authorList>
    </citation>
    <scope>NUCLEOTIDE SEQUENCE</scope>
</reference>
<evidence type="ECO:0000313" key="2">
    <source>
        <dbReference type="Proteomes" id="UP000887159"/>
    </source>
</evidence>
<gene>
    <name evidence="1" type="ORF">TNCV_1039431</name>
</gene>
<protein>
    <submittedName>
        <fullName evidence="1">Uncharacterized protein</fullName>
    </submittedName>
</protein>